<evidence type="ECO:0000313" key="1">
    <source>
        <dbReference type="EMBL" id="KKK49775.1"/>
    </source>
</evidence>
<dbReference type="EMBL" id="LAZR01068363">
    <property type="protein sequence ID" value="KKK49775.1"/>
    <property type="molecule type" value="Genomic_DNA"/>
</dbReference>
<comment type="caution">
    <text evidence="1">The sequence shown here is derived from an EMBL/GenBank/DDBJ whole genome shotgun (WGS) entry which is preliminary data.</text>
</comment>
<gene>
    <name evidence="1" type="ORF">LCGC14_3131630</name>
</gene>
<accession>A0A0F8WNA8</accession>
<dbReference type="AlphaFoldDB" id="A0A0F8WNA8"/>
<organism evidence="1">
    <name type="scientific">marine sediment metagenome</name>
    <dbReference type="NCBI Taxonomy" id="412755"/>
    <lineage>
        <taxon>unclassified sequences</taxon>
        <taxon>metagenomes</taxon>
        <taxon>ecological metagenomes</taxon>
    </lineage>
</organism>
<name>A0A0F8WNA8_9ZZZZ</name>
<feature type="non-terminal residue" evidence="1">
    <location>
        <position position="35"/>
    </location>
</feature>
<proteinExistence type="predicted"/>
<sequence length="35" mass="3455">MVGIVALIVGGLALVTALASRAKASSGQFIPTVQD</sequence>
<reference evidence="1" key="1">
    <citation type="journal article" date="2015" name="Nature">
        <title>Complex archaea that bridge the gap between prokaryotes and eukaryotes.</title>
        <authorList>
            <person name="Spang A."/>
            <person name="Saw J.H."/>
            <person name="Jorgensen S.L."/>
            <person name="Zaremba-Niedzwiedzka K."/>
            <person name="Martijn J."/>
            <person name="Lind A.E."/>
            <person name="van Eijk R."/>
            <person name="Schleper C."/>
            <person name="Guy L."/>
            <person name="Ettema T.J."/>
        </authorList>
    </citation>
    <scope>NUCLEOTIDE SEQUENCE</scope>
</reference>
<protein>
    <submittedName>
        <fullName evidence="1">Uncharacterized protein</fullName>
    </submittedName>
</protein>